<dbReference type="AlphaFoldDB" id="A0A392T055"/>
<feature type="region of interest" description="Disordered" evidence="1">
    <location>
        <begin position="1"/>
        <end position="44"/>
    </location>
</feature>
<accession>A0A392T055</accession>
<dbReference type="EMBL" id="LXQA010480317">
    <property type="protein sequence ID" value="MCI54498.1"/>
    <property type="molecule type" value="Genomic_DNA"/>
</dbReference>
<evidence type="ECO:0000313" key="3">
    <source>
        <dbReference type="Proteomes" id="UP000265520"/>
    </source>
</evidence>
<organism evidence="2 3">
    <name type="scientific">Trifolium medium</name>
    <dbReference type="NCBI Taxonomy" id="97028"/>
    <lineage>
        <taxon>Eukaryota</taxon>
        <taxon>Viridiplantae</taxon>
        <taxon>Streptophyta</taxon>
        <taxon>Embryophyta</taxon>
        <taxon>Tracheophyta</taxon>
        <taxon>Spermatophyta</taxon>
        <taxon>Magnoliopsida</taxon>
        <taxon>eudicotyledons</taxon>
        <taxon>Gunneridae</taxon>
        <taxon>Pentapetalae</taxon>
        <taxon>rosids</taxon>
        <taxon>fabids</taxon>
        <taxon>Fabales</taxon>
        <taxon>Fabaceae</taxon>
        <taxon>Papilionoideae</taxon>
        <taxon>50 kb inversion clade</taxon>
        <taxon>NPAAA clade</taxon>
        <taxon>Hologalegina</taxon>
        <taxon>IRL clade</taxon>
        <taxon>Trifolieae</taxon>
        <taxon>Trifolium</taxon>
    </lineage>
</organism>
<sequence length="44" mass="4756">DPPADPMVAEFGNDTVQAASLPRNEDDRPQNIRRKDAQGASSDC</sequence>
<dbReference type="Proteomes" id="UP000265520">
    <property type="component" value="Unassembled WGS sequence"/>
</dbReference>
<comment type="caution">
    <text evidence="2">The sequence shown here is derived from an EMBL/GenBank/DDBJ whole genome shotgun (WGS) entry which is preliminary data.</text>
</comment>
<protein>
    <submittedName>
        <fullName evidence="2">Uncharacterized protein</fullName>
    </submittedName>
</protein>
<name>A0A392T055_9FABA</name>
<evidence type="ECO:0000256" key="1">
    <source>
        <dbReference type="SAM" id="MobiDB-lite"/>
    </source>
</evidence>
<feature type="compositionally biased region" description="Basic and acidic residues" evidence="1">
    <location>
        <begin position="23"/>
        <end position="37"/>
    </location>
</feature>
<feature type="non-terminal residue" evidence="2">
    <location>
        <position position="1"/>
    </location>
</feature>
<evidence type="ECO:0000313" key="2">
    <source>
        <dbReference type="EMBL" id="MCI54498.1"/>
    </source>
</evidence>
<proteinExistence type="predicted"/>
<reference evidence="2 3" key="1">
    <citation type="journal article" date="2018" name="Front. Plant Sci.">
        <title>Red Clover (Trifolium pratense) and Zigzag Clover (T. medium) - A Picture of Genomic Similarities and Differences.</title>
        <authorList>
            <person name="Dluhosova J."/>
            <person name="Istvanek J."/>
            <person name="Nedelnik J."/>
            <person name="Repkova J."/>
        </authorList>
    </citation>
    <scope>NUCLEOTIDE SEQUENCE [LARGE SCALE GENOMIC DNA]</scope>
    <source>
        <strain evidence="3">cv. 10/8</strain>
        <tissue evidence="2">Leaf</tissue>
    </source>
</reference>
<keyword evidence="3" id="KW-1185">Reference proteome</keyword>